<evidence type="ECO:0000313" key="5">
    <source>
        <dbReference type="Proteomes" id="UP000002945"/>
    </source>
</evidence>
<accession>A9DPG2</accession>
<feature type="signal peptide" evidence="2">
    <location>
        <begin position="1"/>
        <end position="29"/>
    </location>
</feature>
<evidence type="ECO:0000256" key="2">
    <source>
        <dbReference type="SAM" id="SignalP"/>
    </source>
</evidence>
<sequence>MKKNTNLITKYFKNTLAVFALLFTTILTAQEPTTQPQDTTKTQTGYAIGKIKLKDPSSIVSKYTYDPKIDRYIYTQTVGEYDIRYPLILTPQQYRELLLKESMKGYFKEKLDAIDGKKDGSKDAQKNLLPIWEINSNFFETIFGGNTIEVIPQGSVAMDLGVRFQKNDNPALSPRNRSNLSFDFDQRISLSLLGKVGERLKINANYDTESTFDFQNQIKLEYTPTEDDILQKIEIGNVSMPLNSSLITGAQSLFGVKTQLQFGKTRITGVFSEQRSQTRTITAQGGGTIEEFALFALDYDEDRHFFLSQYFRDRYNVALENYPFVNTPVEITRVEVWVTNRSAQTQNVRNIVGLQDLGEADPNKTRINQPPTPAPPGFFNSADPNAFPDNENNDYNPEGIGTANSVLTDDIRDVATIQNGFPATINAQQGFDYVYLENARKLNENEYKVHTKLGYISLNQRLSNDEVLAVAFQYTANGQVYQVGEFANGGIDATQVTNTDTNGNPTQIDNQNLVVKLLKSAITEVNDPIWDLMMKNIYSTDAYQLSPEDFRLNILYTDPSPVNYITAVDGGPALPTDVADEILLKVFNLDRLDIYQNPQAGGDGFFDYYPGLTVDQEFGRIIFTTVEPFGEFLFEKLRNAASEDYDTPANYNANQTRYVYRSMYTETKAGALDDADLNKFQLKGRYKSQGGDGIPLGAFNVPRGSVVVTAGGRVLQEGIDYTVNYQLGRVQILDEALKASNTPIDVSVENNSLFGQQNKRFTGINVEHQFNDNFLIGATYLNLNERPITQKANYGAEPVNNSIFGFNGNYSTEVPFLTRLVNKLPNVDTDVASNVSVRGEFAYLLPGSPKNADFEGEATAYVDDFEGAQSTIDIKSPLGWFLASTPGTQGDVLGDNLGGQFGNDDLQYGFNRAKLAWYTIDPVFYGNQAPGEIGPEDISTNETRRIFVDEIFPQTDIARGQTTIQNTLDLAYYPGERGPYNNNPNFTGQPNEESWGGIMRPVTTTNFEQANVEYIQFWVLDPFSDETGTPIPGSGELVLNIGNISEDVLKDGRKQYENGLPEADAVNPLTTDTAWGEVPQTQSLVYAFDADDANRTAQDIGLDGLDDDEEGAKYTNYATEADPAADNYQYFLNANGDVLNRYKNYNGTQGNSPIAVTDTNRGSTTVPDVEDINRDQTMNTIDNYYQFRIPLQAGLGTASQTYITDVREVQGLETPDGGSVNARWIQFKIPISEFHKSPDANVTPDEKIPLNDLRSIRFIRMYMTGFSEPTVLRFATLDLIRGDWRRYNLTLQDNGDDPQDGADANTQFDVNTVNIEENANKTPIGYVVPPGVVREQLNNNNTVIRQNEQSLAMSICDLESGDSRGVFKNIDIDLRQYKNLKMFVHAESLAGQTQQLADQQAVAFLRFGNDFTQNYYQVEIPLNVTLDNESSPEDVWKNEFDIPLALLTRIKAANFNNVSGATEVAYYNENAEPIANQFDPYGTDERMRIAIIGNPTIGRVRSLMVGVKNSTATGLDATDTPIGGIPICGEFWFNELRLAELENRGGWAAVGSLDANLADFATVSATGRISTVGFGNIEQSPNERSREDVKQYDVVTNISLGQLLPKKWGIKIPFNYSVGEEIITPEFDPFYQDIRLEDRLDLAETQAEKDRITEEAIDYTKRKSINFIGVRKERGAEQKARFYDVENFTLSYSYNETEHHDYEIKSLRDQNVRAGMDYNFNFQPKSIEPFKKNDSLFTGRYWKWLKDFNFNPLPTSISLNSNITRSFNDQIYRDPLLPDADTDNLPRLQQRNFLFDWSYAINYNLTNSLRFNFTASNNNIVNNYFDENGDIDVDFGIWDGFWDIGDPNTHTQSLQLTYDLPLNKIPTFSFLNATYSYTGDFNWQRGSDVLREVSGERLNTIQNANTHNINVSLDMTKFYKYIGFVRKRKGNRKTNLRGGRPGVPGKDNATANQDKKKTSNKASVGTKIFNTLVDVVGSVKRININYSENNGKVLPGYTPSIGFIGTLKPSVGFVFGSQADVRYEAARRGYLTEFTEFNQQFTQVHNKNLDITAQVEPMRDLKIDVVANRNYSENFSEQFNVQNGEYISLSPNGAGNTFGNFGISTLLLRTAFQQSDENRSVTFEQFEENRQIIARRLAVSNGQPLTDTDGDGFPDGYGKTNQAVLLPAFLAAYTGTDANDIKLGAFRDVPIPNWTIKYTGLMRLKWFKKRFKRFSLSHGYRSSYTINSFRNNLDYDAANPFADTNVDQGGNFHNQNIFSNINLVEQFNPLIRIDFEMKNSIKILAEVKRDRALSLSFDNNLLTEVSGNEYIMGLGYRFKDVRIDTRIAGKKTTLKGDLNLKADLSLRDNITIIRSLDLFNNQVTAGQTLWSLKFTADYALSRNLTALFYYDHTFSKFAVSTAFPQTTIRSGITLRYNFGN</sequence>
<feature type="region of interest" description="Disordered" evidence="1">
    <location>
        <begin position="1932"/>
        <end position="1961"/>
    </location>
</feature>
<proteinExistence type="predicted"/>
<dbReference type="EMBL" id="ABIB01000002">
    <property type="protein sequence ID" value="EDP97428.1"/>
    <property type="molecule type" value="Genomic_DNA"/>
</dbReference>
<evidence type="ECO:0000259" key="3">
    <source>
        <dbReference type="Pfam" id="PF14349"/>
    </source>
</evidence>
<feature type="domain" description="Gliding motility protein SprA N-terminal" evidence="3">
    <location>
        <begin position="58"/>
        <end position="455"/>
    </location>
</feature>
<keyword evidence="2" id="KW-0732">Signal</keyword>
<dbReference type="HOGENOM" id="CLU_228605_0_0_10"/>
<dbReference type="InterPro" id="IPR026377">
    <property type="entry name" value="Cell_surface_SprA"/>
</dbReference>
<name>A9DPG2_9FLAO</name>
<protein>
    <submittedName>
        <fullName evidence="4">Gliding motility-related protein</fullName>
    </submittedName>
</protein>
<dbReference type="Proteomes" id="UP000002945">
    <property type="component" value="Unassembled WGS sequence"/>
</dbReference>
<dbReference type="STRING" id="391587.KAOT1_19737"/>
<gene>
    <name evidence="4" type="ORF">KAOT1_19737</name>
</gene>
<dbReference type="Pfam" id="PF14349">
    <property type="entry name" value="SprA_N"/>
    <property type="match status" value="2"/>
</dbReference>
<comment type="caution">
    <text evidence="4">The sequence shown here is derived from an EMBL/GenBank/DDBJ whole genome shotgun (WGS) entry which is preliminary data.</text>
</comment>
<dbReference type="RefSeq" id="WP_007096478.1">
    <property type="nucleotide sequence ID" value="NZ_CP142125.1"/>
</dbReference>
<evidence type="ECO:0000256" key="1">
    <source>
        <dbReference type="SAM" id="MobiDB-lite"/>
    </source>
</evidence>
<feature type="chain" id="PRO_5002737456" evidence="2">
    <location>
        <begin position="30"/>
        <end position="2420"/>
    </location>
</feature>
<dbReference type="InterPro" id="IPR025684">
    <property type="entry name" value="SprA_N_dom"/>
</dbReference>
<dbReference type="eggNOG" id="COG1747">
    <property type="taxonomic scope" value="Bacteria"/>
</dbReference>
<keyword evidence="5" id="KW-1185">Reference proteome</keyword>
<organism evidence="4 5">
    <name type="scientific">Kordia algicida OT-1</name>
    <dbReference type="NCBI Taxonomy" id="391587"/>
    <lineage>
        <taxon>Bacteria</taxon>
        <taxon>Pseudomonadati</taxon>
        <taxon>Bacteroidota</taxon>
        <taxon>Flavobacteriia</taxon>
        <taxon>Flavobacteriales</taxon>
        <taxon>Flavobacteriaceae</taxon>
        <taxon>Kordia</taxon>
    </lineage>
</organism>
<feature type="domain" description="Gliding motility protein SprA N-terminal" evidence="3">
    <location>
        <begin position="1119"/>
        <end position="1640"/>
    </location>
</feature>
<evidence type="ECO:0000313" key="4">
    <source>
        <dbReference type="EMBL" id="EDP97428.1"/>
    </source>
</evidence>
<dbReference type="OrthoDB" id="9806090at2"/>
<reference evidence="4 5" key="1">
    <citation type="journal article" date="2011" name="J. Bacteriol.">
        <title>Genome sequence of the algicidal bacterium Kordia algicida OT-1.</title>
        <authorList>
            <person name="Lee H.S."/>
            <person name="Kang S.G."/>
            <person name="Kwon K.K."/>
            <person name="Lee J.H."/>
            <person name="Kim S.J."/>
        </authorList>
    </citation>
    <scope>NUCLEOTIDE SEQUENCE [LARGE SCALE GENOMIC DNA]</scope>
    <source>
        <strain evidence="4 5">OT-1</strain>
    </source>
</reference>
<dbReference type="NCBIfam" id="TIGR04189">
    <property type="entry name" value="surface_SprA"/>
    <property type="match status" value="1"/>
</dbReference>